<organism evidence="5 6">
    <name type="scientific">Flaviaesturariibacter flavus</name>
    <dbReference type="NCBI Taxonomy" id="2502780"/>
    <lineage>
        <taxon>Bacteria</taxon>
        <taxon>Pseudomonadati</taxon>
        <taxon>Bacteroidota</taxon>
        <taxon>Chitinophagia</taxon>
        <taxon>Chitinophagales</taxon>
        <taxon>Chitinophagaceae</taxon>
        <taxon>Flaviaestuariibacter</taxon>
    </lineage>
</organism>
<evidence type="ECO:0000256" key="2">
    <source>
        <dbReference type="ARBA" id="ARBA00023235"/>
    </source>
</evidence>
<keyword evidence="2 3" id="KW-0413">Isomerase</keyword>
<sequence length="218" mass="24116">MGTPRPGAAQGRRGLLMLFPDIAAVAFRYFILYKPFDVLSQFTPDAPGDRTLADLGFSFPPDVYPVGRLDRDSEGLLLLTNDNALKTRYLEPKFKLPKTYWAQVEGLPTAEAIARLAAGVTIRINGKEHRTAPARVRLLEAEPRLPERNPPIRYRKSIPTAWIELTITEGKNRQVRRMTAAAGLPTLRLVRVAIGSVRLGDLAPGEVRAIDRPGGLII</sequence>
<dbReference type="InterPro" id="IPR020094">
    <property type="entry name" value="TruA/RsuA/RluB/E/F_N"/>
</dbReference>
<dbReference type="Gene3D" id="3.30.70.580">
    <property type="entry name" value="Pseudouridine synthase I, catalytic domain, N-terminal subdomain"/>
    <property type="match status" value="1"/>
</dbReference>
<dbReference type="NCBIfam" id="TIGR00093">
    <property type="entry name" value="pseudouridine synthase"/>
    <property type="match status" value="1"/>
</dbReference>
<dbReference type="OrthoDB" id="1012272at2"/>
<gene>
    <name evidence="5" type="ORF">EPD60_15530</name>
</gene>
<dbReference type="GO" id="GO:0140098">
    <property type="term" value="F:catalytic activity, acting on RNA"/>
    <property type="evidence" value="ECO:0007669"/>
    <property type="project" value="UniProtKB-ARBA"/>
</dbReference>
<keyword evidence="6" id="KW-1185">Reference proteome</keyword>
<dbReference type="InterPro" id="IPR000748">
    <property type="entry name" value="PsdUridine_synth_RsuA/RluB/E/F"/>
</dbReference>
<name>A0A4R1B8V3_9BACT</name>
<comment type="caution">
    <text evidence="5">The sequence shown here is derived from an EMBL/GenBank/DDBJ whole genome shotgun (WGS) entry which is preliminary data.</text>
</comment>
<dbReference type="GO" id="GO:0001522">
    <property type="term" value="P:pseudouridine synthesis"/>
    <property type="evidence" value="ECO:0007669"/>
    <property type="project" value="InterPro"/>
</dbReference>
<dbReference type="Gene3D" id="3.30.70.1560">
    <property type="entry name" value="Alpha-L RNA-binding motif"/>
    <property type="match status" value="1"/>
</dbReference>
<dbReference type="GO" id="GO:0009982">
    <property type="term" value="F:pseudouridine synthase activity"/>
    <property type="evidence" value="ECO:0007669"/>
    <property type="project" value="InterPro"/>
</dbReference>
<evidence type="ECO:0000313" key="6">
    <source>
        <dbReference type="Proteomes" id="UP000295334"/>
    </source>
</evidence>
<evidence type="ECO:0000256" key="1">
    <source>
        <dbReference type="ARBA" id="ARBA00008348"/>
    </source>
</evidence>
<dbReference type="PROSITE" id="PS01149">
    <property type="entry name" value="PSI_RSU"/>
    <property type="match status" value="1"/>
</dbReference>
<dbReference type="PANTHER" id="PTHR47683">
    <property type="entry name" value="PSEUDOURIDINE SYNTHASE FAMILY PROTEIN-RELATED"/>
    <property type="match status" value="1"/>
</dbReference>
<feature type="domain" description="Pseudouridine synthase RsuA/RluA-like" evidence="4">
    <location>
        <begin position="29"/>
        <end position="181"/>
    </location>
</feature>
<dbReference type="InterPro" id="IPR020103">
    <property type="entry name" value="PsdUridine_synth_cat_dom_sf"/>
</dbReference>
<evidence type="ECO:0000259" key="4">
    <source>
        <dbReference type="Pfam" id="PF00849"/>
    </source>
</evidence>
<reference evidence="5 6" key="1">
    <citation type="submission" date="2019-03" db="EMBL/GenBank/DDBJ databases">
        <authorList>
            <person name="Kim M.K.M."/>
        </authorList>
    </citation>
    <scope>NUCLEOTIDE SEQUENCE [LARGE SCALE GENOMIC DNA]</scope>
    <source>
        <strain evidence="5 6">17J68-12</strain>
    </source>
</reference>
<protein>
    <recommendedName>
        <fullName evidence="3">Pseudouridine synthase</fullName>
        <ecNumber evidence="3">5.4.99.-</ecNumber>
    </recommendedName>
</protein>
<dbReference type="EMBL" id="SJZI01000050">
    <property type="protein sequence ID" value="TCJ12669.1"/>
    <property type="molecule type" value="Genomic_DNA"/>
</dbReference>
<dbReference type="Proteomes" id="UP000295334">
    <property type="component" value="Unassembled WGS sequence"/>
</dbReference>
<dbReference type="EC" id="5.4.99.-" evidence="3"/>
<evidence type="ECO:0000256" key="3">
    <source>
        <dbReference type="RuleBase" id="RU003887"/>
    </source>
</evidence>
<evidence type="ECO:0000313" key="5">
    <source>
        <dbReference type="EMBL" id="TCJ12669.1"/>
    </source>
</evidence>
<proteinExistence type="inferred from homology"/>
<dbReference type="InterPro" id="IPR050343">
    <property type="entry name" value="RsuA_PseudoU_synthase"/>
</dbReference>
<comment type="similarity">
    <text evidence="1 3">Belongs to the pseudouridine synthase RsuA family.</text>
</comment>
<accession>A0A4R1B8V3</accession>
<dbReference type="InterPro" id="IPR006145">
    <property type="entry name" value="PsdUridine_synth_RsuA/RluA"/>
</dbReference>
<dbReference type="Pfam" id="PF00849">
    <property type="entry name" value="PseudoU_synth_2"/>
    <property type="match status" value="1"/>
</dbReference>
<dbReference type="SUPFAM" id="SSF55120">
    <property type="entry name" value="Pseudouridine synthase"/>
    <property type="match status" value="1"/>
</dbReference>
<dbReference type="AlphaFoldDB" id="A0A4R1B8V3"/>
<dbReference type="InterPro" id="IPR042092">
    <property type="entry name" value="PsdUridine_s_RsuA/RluB/E/F_cat"/>
</dbReference>
<dbReference type="InterPro" id="IPR018496">
    <property type="entry name" value="PsdUridine_synth_RsuA/RluB_CS"/>
</dbReference>
<dbReference type="PANTHER" id="PTHR47683:SF2">
    <property type="entry name" value="RNA-BINDING S4 DOMAIN-CONTAINING PROTEIN"/>
    <property type="match status" value="1"/>
</dbReference>
<dbReference type="GO" id="GO:0003723">
    <property type="term" value="F:RNA binding"/>
    <property type="evidence" value="ECO:0007669"/>
    <property type="project" value="InterPro"/>
</dbReference>
<dbReference type="GO" id="GO:0006364">
    <property type="term" value="P:rRNA processing"/>
    <property type="evidence" value="ECO:0007669"/>
    <property type="project" value="UniProtKB-ARBA"/>
</dbReference>